<evidence type="ECO:0000313" key="4">
    <source>
        <dbReference type="EMBL" id="KAG7161074.1"/>
    </source>
</evidence>
<dbReference type="OrthoDB" id="1431247at2759"/>
<name>A0A8J5MRN3_HOMAM</name>
<protein>
    <submittedName>
        <fullName evidence="4">Heat shock protein 22-like 2</fullName>
    </submittedName>
</protein>
<dbReference type="GO" id="GO:0005737">
    <property type="term" value="C:cytoplasm"/>
    <property type="evidence" value="ECO:0007669"/>
    <property type="project" value="TreeGrafter"/>
</dbReference>
<organism evidence="4 5">
    <name type="scientific">Homarus americanus</name>
    <name type="common">American lobster</name>
    <dbReference type="NCBI Taxonomy" id="6706"/>
    <lineage>
        <taxon>Eukaryota</taxon>
        <taxon>Metazoa</taxon>
        <taxon>Ecdysozoa</taxon>
        <taxon>Arthropoda</taxon>
        <taxon>Crustacea</taxon>
        <taxon>Multicrustacea</taxon>
        <taxon>Malacostraca</taxon>
        <taxon>Eumalacostraca</taxon>
        <taxon>Eucarida</taxon>
        <taxon>Decapoda</taxon>
        <taxon>Pleocyemata</taxon>
        <taxon>Astacidea</taxon>
        <taxon>Nephropoidea</taxon>
        <taxon>Nephropidae</taxon>
        <taxon>Homarus</taxon>
    </lineage>
</organism>
<accession>A0A8J5MRN3</accession>
<evidence type="ECO:0000313" key="5">
    <source>
        <dbReference type="Proteomes" id="UP000747542"/>
    </source>
</evidence>
<dbReference type="InterPro" id="IPR002068">
    <property type="entry name" value="A-crystallin/Hsp20_dom"/>
</dbReference>
<dbReference type="Proteomes" id="UP000747542">
    <property type="component" value="Unassembled WGS sequence"/>
</dbReference>
<comment type="similarity">
    <text evidence="1 2">Belongs to the small heat shock protein (HSP20) family.</text>
</comment>
<dbReference type="PANTHER" id="PTHR45640">
    <property type="entry name" value="HEAT SHOCK PROTEIN HSP-12.2-RELATED"/>
    <property type="match status" value="1"/>
</dbReference>
<gene>
    <name evidence="4" type="primary">Hsp22-L2</name>
    <name evidence="4" type="ORF">Hamer_G025470</name>
</gene>
<evidence type="ECO:0000256" key="1">
    <source>
        <dbReference type="PROSITE-ProRule" id="PRU00285"/>
    </source>
</evidence>
<dbReference type="InterPro" id="IPR001436">
    <property type="entry name" value="Alpha-crystallin/sHSP_animal"/>
</dbReference>
<feature type="domain" description="SHSP" evidence="3">
    <location>
        <begin position="37"/>
        <end position="139"/>
    </location>
</feature>
<dbReference type="GO" id="GO:0005634">
    <property type="term" value="C:nucleus"/>
    <property type="evidence" value="ECO:0007669"/>
    <property type="project" value="TreeGrafter"/>
</dbReference>
<dbReference type="GO" id="GO:0009408">
    <property type="term" value="P:response to heat"/>
    <property type="evidence" value="ECO:0007669"/>
    <property type="project" value="TreeGrafter"/>
</dbReference>
<dbReference type="Pfam" id="PF00011">
    <property type="entry name" value="HSP20"/>
    <property type="match status" value="1"/>
</dbReference>
<dbReference type="EMBL" id="JAHLQT010030080">
    <property type="protein sequence ID" value="KAG7161074.1"/>
    <property type="molecule type" value="Genomic_DNA"/>
</dbReference>
<dbReference type="PROSITE" id="PS01031">
    <property type="entry name" value="SHSP"/>
    <property type="match status" value="1"/>
</dbReference>
<proteinExistence type="inferred from homology"/>
<comment type="caution">
    <text evidence="4">The sequence shown here is derived from an EMBL/GenBank/DDBJ whole genome shotgun (WGS) entry which is preliminary data.</text>
</comment>
<sequence>MAPTQHHTNSISGSCTSIKDMLDHWGQRSTLMNDCQENLTEAGQAVTLSEDEHHHQVVLDVRDYMREGVKIDVVDGNQLVVEGSVGQRQEGSPISEKSFRRRFSFPNLARIETVTSTMSPDGVLKVIVPKRKVVDVTDL</sequence>
<keyword evidence="4" id="KW-0346">Stress response</keyword>
<keyword evidence="5" id="KW-1185">Reference proteome</keyword>
<evidence type="ECO:0000259" key="3">
    <source>
        <dbReference type="PROSITE" id="PS01031"/>
    </source>
</evidence>
<reference evidence="4" key="1">
    <citation type="journal article" date="2021" name="Sci. Adv.">
        <title>The American lobster genome reveals insights on longevity, neural, and immune adaptations.</title>
        <authorList>
            <person name="Polinski J.M."/>
            <person name="Zimin A.V."/>
            <person name="Clark K.F."/>
            <person name="Kohn A.B."/>
            <person name="Sadowski N."/>
            <person name="Timp W."/>
            <person name="Ptitsyn A."/>
            <person name="Khanna P."/>
            <person name="Romanova D.Y."/>
            <person name="Williams P."/>
            <person name="Greenwood S.J."/>
            <person name="Moroz L.L."/>
            <person name="Walt D.R."/>
            <person name="Bodnar A.G."/>
        </authorList>
    </citation>
    <scope>NUCLEOTIDE SEQUENCE</scope>
    <source>
        <strain evidence="4">GMGI-L3</strain>
    </source>
</reference>
<evidence type="ECO:0000256" key="2">
    <source>
        <dbReference type="RuleBase" id="RU003616"/>
    </source>
</evidence>
<dbReference type="AlphaFoldDB" id="A0A8J5MRN3"/>
<dbReference type="GO" id="GO:0042026">
    <property type="term" value="P:protein refolding"/>
    <property type="evidence" value="ECO:0007669"/>
    <property type="project" value="TreeGrafter"/>
</dbReference>
<dbReference type="PANTHER" id="PTHR45640:SF26">
    <property type="entry name" value="RE23625P"/>
    <property type="match status" value="1"/>
</dbReference>
<dbReference type="CDD" id="cd06526">
    <property type="entry name" value="metazoan_ACD"/>
    <property type="match status" value="1"/>
</dbReference>
<dbReference type="GO" id="GO:0051082">
    <property type="term" value="F:unfolded protein binding"/>
    <property type="evidence" value="ECO:0007669"/>
    <property type="project" value="TreeGrafter"/>
</dbReference>